<dbReference type="PANTHER" id="PTHR37543">
    <property type="entry name" value="CCCH ZINC FINGER DNA BINDING PROTEIN (AFU_ORTHOLOGUE AFUA_5G12760)"/>
    <property type="match status" value="1"/>
</dbReference>
<organism evidence="4 5">
    <name type="scientific">Apiospora aurea</name>
    <dbReference type="NCBI Taxonomy" id="335848"/>
    <lineage>
        <taxon>Eukaryota</taxon>
        <taxon>Fungi</taxon>
        <taxon>Dikarya</taxon>
        <taxon>Ascomycota</taxon>
        <taxon>Pezizomycotina</taxon>
        <taxon>Sordariomycetes</taxon>
        <taxon>Xylariomycetidae</taxon>
        <taxon>Amphisphaeriales</taxon>
        <taxon>Apiosporaceae</taxon>
        <taxon>Apiospora</taxon>
    </lineage>
</organism>
<keyword evidence="5" id="KW-1185">Reference proteome</keyword>
<sequence length="379" mass="43232">MDDDYIDDPFVAVVVDGDGAIFTDELLKNPALAADKLKVAVRAQLLEMPSLPITIPIVVRIYANLHGLAKTIAANMIINYNDMVDFPSLFNFECDYFDFVDVGRSKEAADSKIRCKQCRRIFLAGVTHDAGYLNDLKELKGDQGNRITLVESYPARSEFKRFGLPIKSFPGVFRTEMLPSAGTFRPRRQSEEQMDQHTTSTDTALVRKNSHPGPVDKASPMQLAPIVREMLQDGGRNRVYYNRNRVRIDKVLQHPGSRYAPHQVSLERKRGGRKGFCNDHYLGGRCKRVNCTLIHDEKLDSDELVVLRWLACTRFSCFNGSDCRDFSCYFPHTCPYPKYECRRDCSFKVHLDAGPDSDDRKPQYVLFDDYGTEMIELED</sequence>
<dbReference type="InterPro" id="IPR057654">
    <property type="entry name" value="Znf-CCCH_tandem"/>
</dbReference>
<dbReference type="InterPro" id="IPR057683">
    <property type="entry name" value="DUF7923"/>
</dbReference>
<comment type="caution">
    <text evidence="4">The sequence shown here is derived from an EMBL/GenBank/DDBJ whole genome shotgun (WGS) entry which is preliminary data.</text>
</comment>
<evidence type="ECO:0000259" key="3">
    <source>
        <dbReference type="Pfam" id="PF25543"/>
    </source>
</evidence>
<gene>
    <name evidence="4" type="ORF">PG986_010240</name>
</gene>
<feature type="domain" description="DUF7923" evidence="2">
    <location>
        <begin position="8"/>
        <end position="173"/>
    </location>
</feature>
<evidence type="ECO:0000313" key="4">
    <source>
        <dbReference type="EMBL" id="KAK7949354.1"/>
    </source>
</evidence>
<dbReference type="Pfam" id="PF25540">
    <property type="entry name" value="DUF7923"/>
    <property type="match status" value="1"/>
</dbReference>
<dbReference type="Proteomes" id="UP001391051">
    <property type="component" value="Unassembled WGS sequence"/>
</dbReference>
<evidence type="ECO:0008006" key="6">
    <source>
        <dbReference type="Google" id="ProtNLM"/>
    </source>
</evidence>
<name>A0ABR1Q9X2_9PEZI</name>
<protein>
    <recommendedName>
        <fullName evidence="6">C3H1-type domain-containing protein</fullName>
    </recommendedName>
</protein>
<feature type="region of interest" description="Disordered" evidence="1">
    <location>
        <begin position="185"/>
        <end position="219"/>
    </location>
</feature>
<dbReference type="EMBL" id="JAQQWE010000006">
    <property type="protein sequence ID" value="KAK7949354.1"/>
    <property type="molecule type" value="Genomic_DNA"/>
</dbReference>
<dbReference type="PANTHER" id="PTHR37543:SF1">
    <property type="entry name" value="CCCH ZINC FINGER DNA BINDING PROTEIN (AFU_ORTHOLOGUE AFUA_5G12760)"/>
    <property type="match status" value="1"/>
</dbReference>
<evidence type="ECO:0000256" key="1">
    <source>
        <dbReference type="SAM" id="MobiDB-lite"/>
    </source>
</evidence>
<dbReference type="RefSeq" id="XP_066698860.1">
    <property type="nucleotide sequence ID" value="XM_066846462.1"/>
</dbReference>
<feature type="domain" description="Tandem CCCH zinc finger" evidence="3">
    <location>
        <begin position="315"/>
        <end position="349"/>
    </location>
</feature>
<dbReference type="GeneID" id="92079524"/>
<accession>A0ABR1Q9X2</accession>
<dbReference type="Pfam" id="PF25543">
    <property type="entry name" value="zf-CCCH_tandem"/>
    <property type="match status" value="1"/>
</dbReference>
<reference evidence="4 5" key="1">
    <citation type="submission" date="2023-01" db="EMBL/GenBank/DDBJ databases">
        <title>Analysis of 21 Apiospora genomes using comparative genomics revels a genus with tremendous synthesis potential of carbohydrate active enzymes and secondary metabolites.</title>
        <authorList>
            <person name="Sorensen T."/>
        </authorList>
    </citation>
    <scope>NUCLEOTIDE SEQUENCE [LARGE SCALE GENOMIC DNA]</scope>
    <source>
        <strain evidence="4 5">CBS 24483</strain>
    </source>
</reference>
<proteinExistence type="predicted"/>
<evidence type="ECO:0000259" key="2">
    <source>
        <dbReference type="Pfam" id="PF25540"/>
    </source>
</evidence>
<evidence type="ECO:0000313" key="5">
    <source>
        <dbReference type="Proteomes" id="UP001391051"/>
    </source>
</evidence>